<organism evidence="2 3">
    <name type="scientific">Kitasatospora terrestris</name>
    <dbReference type="NCBI Taxonomy" id="258051"/>
    <lineage>
        <taxon>Bacteria</taxon>
        <taxon>Bacillati</taxon>
        <taxon>Actinomycetota</taxon>
        <taxon>Actinomycetes</taxon>
        <taxon>Kitasatosporales</taxon>
        <taxon>Streptomycetaceae</taxon>
        <taxon>Kitasatospora</taxon>
    </lineage>
</organism>
<evidence type="ECO:0000256" key="1">
    <source>
        <dbReference type="SAM" id="MobiDB-lite"/>
    </source>
</evidence>
<keyword evidence="3" id="KW-1185">Reference proteome</keyword>
<dbReference type="EMBL" id="BAABIS010000001">
    <property type="protein sequence ID" value="GAA4883595.1"/>
    <property type="molecule type" value="Genomic_DNA"/>
</dbReference>
<comment type="caution">
    <text evidence="2">The sequence shown here is derived from an EMBL/GenBank/DDBJ whole genome shotgun (WGS) entry which is preliminary data.</text>
</comment>
<feature type="compositionally biased region" description="Basic and acidic residues" evidence="1">
    <location>
        <begin position="77"/>
        <end position="94"/>
    </location>
</feature>
<dbReference type="RefSeq" id="WP_345701412.1">
    <property type="nucleotide sequence ID" value="NZ_BAABIS010000001.1"/>
</dbReference>
<gene>
    <name evidence="2" type="ORF">GCM10023235_75270</name>
</gene>
<feature type="region of interest" description="Disordered" evidence="1">
    <location>
        <begin position="73"/>
        <end position="94"/>
    </location>
</feature>
<name>A0ABP9ENE7_9ACTN</name>
<reference evidence="3" key="1">
    <citation type="journal article" date="2019" name="Int. J. Syst. Evol. Microbiol.">
        <title>The Global Catalogue of Microorganisms (GCM) 10K type strain sequencing project: providing services to taxonomists for standard genome sequencing and annotation.</title>
        <authorList>
            <consortium name="The Broad Institute Genomics Platform"/>
            <consortium name="The Broad Institute Genome Sequencing Center for Infectious Disease"/>
            <person name="Wu L."/>
            <person name="Ma J."/>
        </authorList>
    </citation>
    <scope>NUCLEOTIDE SEQUENCE [LARGE SCALE GENOMIC DNA]</scope>
    <source>
        <strain evidence="3">JCM 13006</strain>
    </source>
</reference>
<accession>A0ABP9ENE7</accession>
<evidence type="ECO:0000313" key="3">
    <source>
        <dbReference type="Proteomes" id="UP001501752"/>
    </source>
</evidence>
<sequence length="94" mass="10336">MDGEAAYSDVAYDLMELQFRSVCAVRGSGRRIRAAEAAGKHAVAAYFRAVRAEDAERAEYCQELLGALDRPYGPWEAHADDSEPSGRAEEGELR</sequence>
<evidence type="ECO:0000313" key="2">
    <source>
        <dbReference type="EMBL" id="GAA4883595.1"/>
    </source>
</evidence>
<protein>
    <submittedName>
        <fullName evidence="2">Uncharacterized protein</fullName>
    </submittedName>
</protein>
<proteinExistence type="predicted"/>
<dbReference type="Proteomes" id="UP001501752">
    <property type="component" value="Unassembled WGS sequence"/>
</dbReference>